<accession>A0A9P1DAN4</accession>
<evidence type="ECO:0000313" key="2">
    <source>
        <dbReference type="EMBL" id="CAI4006308.1"/>
    </source>
</evidence>
<gene>
    <name evidence="2" type="ORF">C1SCF055_LOCUS31959</name>
</gene>
<reference evidence="2" key="1">
    <citation type="submission" date="2022-10" db="EMBL/GenBank/DDBJ databases">
        <authorList>
            <person name="Chen Y."/>
            <person name="Dougan E. K."/>
            <person name="Chan C."/>
            <person name="Rhodes N."/>
            <person name="Thang M."/>
        </authorList>
    </citation>
    <scope>NUCLEOTIDE SEQUENCE</scope>
</reference>
<protein>
    <submittedName>
        <fullName evidence="2">Uncharacterized protein</fullName>
    </submittedName>
</protein>
<name>A0A9P1DAN4_9DINO</name>
<evidence type="ECO:0000313" key="3">
    <source>
        <dbReference type="EMBL" id="CAL1159683.1"/>
    </source>
</evidence>
<dbReference type="AlphaFoldDB" id="A0A9P1DAN4"/>
<organism evidence="2">
    <name type="scientific">Cladocopium goreaui</name>
    <dbReference type="NCBI Taxonomy" id="2562237"/>
    <lineage>
        <taxon>Eukaryota</taxon>
        <taxon>Sar</taxon>
        <taxon>Alveolata</taxon>
        <taxon>Dinophyceae</taxon>
        <taxon>Suessiales</taxon>
        <taxon>Symbiodiniaceae</taxon>
        <taxon>Cladocopium</taxon>
    </lineage>
</organism>
<proteinExistence type="predicted"/>
<feature type="compositionally biased region" description="Low complexity" evidence="1">
    <location>
        <begin position="1"/>
        <end position="22"/>
    </location>
</feature>
<evidence type="ECO:0000313" key="4">
    <source>
        <dbReference type="Proteomes" id="UP001152797"/>
    </source>
</evidence>
<dbReference type="EMBL" id="CAMXCT020003791">
    <property type="protein sequence ID" value="CAL1159683.1"/>
    <property type="molecule type" value="Genomic_DNA"/>
</dbReference>
<comment type="caution">
    <text evidence="2">The sequence shown here is derived from an EMBL/GenBank/DDBJ whole genome shotgun (WGS) entry which is preliminary data.</text>
</comment>
<dbReference type="EMBL" id="CAMXCT010003791">
    <property type="protein sequence ID" value="CAI4006308.1"/>
    <property type="molecule type" value="Genomic_DNA"/>
</dbReference>
<feature type="compositionally biased region" description="Basic and acidic residues" evidence="1">
    <location>
        <begin position="220"/>
        <end position="231"/>
    </location>
</feature>
<evidence type="ECO:0000256" key="1">
    <source>
        <dbReference type="SAM" id="MobiDB-lite"/>
    </source>
</evidence>
<dbReference type="EMBL" id="CAMXCT030003791">
    <property type="protein sequence ID" value="CAL4793620.1"/>
    <property type="molecule type" value="Genomic_DNA"/>
</dbReference>
<reference evidence="3" key="2">
    <citation type="submission" date="2024-04" db="EMBL/GenBank/DDBJ databases">
        <authorList>
            <person name="Chen Y."/>
            <person name="Shah S."/>
            <person name="Dougan E. K."/>
            <person name="Thang M."/>
            <person name="Chan C."/>
        </authorList>
    </citation>
    <scope>NUCLEOTIDE SEQUENCE [LARGE SCALE GENOMIC DNA]</scope>
</reference>
<feature type="region of interest" description="Disordered" evidence="1">
    <location>
        <begin position="1"/>
        <end position="55"/>
    </location>
</feature>
<feature type="compositionally biased region" description="Polar residues" evidence="1">
    <location>
        <begin position="29"/>
        <end position="52"/>
    </location>
</feature>
<sequence>MAWNKSGSSWSNWSDNSWGSWSDSHKNSWDQSQPESKWDQTKPSASITQTAVPSDFQADEEFLDNREKYGYKLHRKVQPTNWSRKRQLAGRPVEDISIVDITKNGWEEHALRVLSQGSFVTPVWARSTSEAVFAAGLFKKIREKKYNIDAIAERIWADSNTPPPSKHEHAIDFMTPLVDKIMSLLDELHPVAQDCTALKKIQSLEAENARFRAKGVVLTPEKHTTTGEKPGEANSEPGSSVHPAKKRKVQLLEVDAIHHPKQALEDPPSATTDKAMQQWLENIKKHMDKEKASQLDKYVKQVVEHHKGLKSKDLGDLRALAIKWGLPYNLAEKASNKSLSQIVAAAALQAA</sequence>
<dbReference type="OrthoDB" id="462271at2759"/>
<dbReference type="Proteomes" id="UP001152797">
    <property type="component" value="Unassembled WGS sequence"/>
</dbReference>
<feature type="region of interest" description="Disordered" evidence="1">
    <location>
        <begin position="220"/>
        <end position="245"/>
    </location>
</feature>
<keyword evidence="4" id="KW-1185">Reference proteome</keyword>